<gene>
    <name evidence="1" type="ORF">BTMF_LOCUS4459</name>
</gene>
<keyword evidence="2" id="KW-1185">Reference proteome</keyword>
<evidence type="ECO:0000313" key="1">
    <source>
        <dbReference type="EMBL" id="VDO16808.1"/>
    </source>
</evidence>
<name>A0A3P7WGN6_9BILA</name>
<evidence type="ECO:0000313" key="2">
    <source>
        <dbReference type="Proteomes" id="UP000280834"/>
    </source>
</evidence>
<dbReference type="EMBL" id="UZAG01004424">
    <property type="protein sequence ID" value="VDO16808.1"/>
    <property type="molecule type" value="Genomic_DNA"/>
</dbReference>
<sequence length="90" mass="10044">MLDAGTGKRASSICDRVVDEHFNCLLDCLADWKQNVKVGDESLYDRIMGLHNAFLKSTGLKWTESEHNLLVPSHSSVGRAEDCRVQRGDP</sequence>
<protein>
    <submittedName>
        <fullName evidence="1">Uncharacterized protein</fullName>
    </submittedName>
</protein>
<organism evidence="1 2">
    <name type="scientific">Brugia timori</name>
    <dbReference type="NCBI Taxonomy" id="42155"/>
    <lineage>
        <taxon>Eukaryota</taxon>
        <taxon>Metazoa</taxon>
        <taxon>Ecdysozoa</taxon>
        <taxon>Nematoda</taxon>
        <taxon>Chromadorea</taxon>
        <taxon>Rhabditida</taxon>
        <taxon>Spirurina</taxon>
        <taxon>Spiruromorpha</taxon>
        <taxon>Filarioidea</taxon>
        <taxon>Onchocercidae</taxon>
        <taxon>Brugia</taxon>
    </lineage>
</organism>
<proteinExistence type="predicted"/>
<accession>A0A3P7WGN6</accession>
<dbReference type="AlphaFoldDB" id="A0A3P7WGN6"/>
<dbReference type="Proteomes" id="UP000280834">
    <property type="component" value="Unassembled WGS sequence"/>
</dbReference>
<reference evidence="1 2" key="1">
    <citation type="submission" date="2018-11" db="EMBL/GenBank/DDBJ databases">
        <authorList>
            <consortium name="Pathogen Informatics"/>
        </authorList>
    </citation>
    <scope>NUCLEOTIDE SEQUENCE [LARGE SCALE GENOMIC DNA]</scope>
</reference>